<evidence type="ECO:0000313" key="2">
    <source>
        <dbReference type="Proteomes" id="UP001596504"/>
    </source>
</evidence>
<gene>
    <name evidence="1" type="ORF">ACFQRI_02735</name>
</gene>
<reference evidence="2" key="1">
    <citation type="journal article" date="2019" name="Int. J. Syst. Evol. Microbiol.">
        <title>The Global Catalogue of Microorganisms (GCM) 10K type strain sequencing project: providing services to taxonomists for standard genome sequencing and annotation.</title>
        <authorList>
            <consortium name="The Broad Institute Genomics Platform"/>
            <consortium name="The Broad Institute Genome Sequencing Center for Infectious Disease"/>
            <person name="Wu L."/>
            <person name="Ma J."/>
        </authorList>
    </citation>
    <scope>NUCLEOTIDE SEQUENCE [LARGE SCALE GENOMIC DNA]</scope>
    <source>
        <strain evidence="2">WLHS5</strain>
    </source>
</reference>
<sequence length="99" mass="11159">MEPVTRDRAAPLHGVRANGVDLGVESFGREDDPLVLLAGGTTMLSWPDRRRATTCAISPRTRPRWSPRSVRPQLISAAQAWVGWSPRSPRSNTRWRSRR</sequence>
<organism evidence="1 2">
    <name type="scientific">Saccharopolyspora griseoalba</name>
    <dbReference type="NCBI Taxonomy" id="1431848"/>
    <lineage>
        <taxon>Bacteria</taxon>
        <taxon>Bacillati</taxon>
        <taxon>Actinomycetota</taxon>
        <taxon>Actinomycetes</taxon>
        <taxon>Pseudonocardiales</taxon>
        <taxon>Pseudonocardiaceae</taxon>
        <taxon>Saccharopolyspora</taxon>
    </lineage>
</organism>
<name>A0ABW2LF37_9PSEU</name>
<dbReference type="RefSeq" id="WP_380664007.1">
    <property type="nucleotide sequence ID" value="NZ_JBHTCJ010000001.1"/>
</dbReference>
<evidence type="ECO:0000313" key="1">
    <source>
        <dbReference type="EMBL" id="MFC7340313.1"/>
    </source>
</evidence>
<keyword evidence="2" id="KW-1185">Reference proteome</keyword>
<protein>
    <submittedName>
        <fullName evidence="1">Uncharacterized protein</fullName>
    </submittedName>
</protein>
<proteinExistence type="predicted"/>
<dbReference type="Proteomes" id="UP001596504">
    <property type="component" value="Unassembled WGS sequence"/>
</dbReference>
<accession>A0ABW2LF37</accession>
<comment type="caution">
    <text evidence="1">The sequence shown here is derived from an EMBL/GenBank/DDBJ whole genome shotgun (WGS) entry which is preliminary data.</text>
</comment>
<dbReference type="EMBL" id="JBHTCJ010000001">
    <property type="protein sequence ID" value="MFC7340313.1"/>
    <property type="molecule type" value="Genomic_DNA"/>
</dbReference>